<reference evidence="1" key="1">
    <citation type="submission" date="2021-05" db="EMBL/GenBank/DDBJ databases">
        <authorList>
            <person name="Scholz U."/>
            <person name="Mascher M."/>
            <person name="Fiebig A."/>
        </authorList>
    </citation>
    <scope>NUCLEOTIDE SEQUENCE [LARGE SCALE GENOMIC DNA]</scope>
</reference>
<dbReference type="EnsemblPlants" id="AVESA.00010b.r2.5AG0845210.2">
    <property type="protein sequence ID" value="AVESA.00010b.r2.5AG0845210.2.CDS"/>
    <property type="gene ID" value="AVESA.00010b.r2.5AG0845210"/>
</dbReference>
<protein>
    <submittedName>
        <fullName evidence="1">Uncharacterized protein</fullName>
    </submittedName>
</protein>
<accession>A0ACD5XVY1</accession>
<proteinExistence type="predicted"/>
<reference evidence="1" key="2">
    <citation type="submission" date="2025-09" db="UniProtKB">
        <authorList>
            <consortium name="EnsemblPlants"/>
        </authorList>
    </citation>
    <scope>IDENTIFICATION</scope>
</reference>
<sequence>MDDGGELRLPRKKGKTKRPPSAPPPPPAEREAGGGRGMGRYRFQSLWHDYHDLLQETEAKKRRLERINRRKLGLLAEVKFLRKKFSSFVNDDPQQTHHMLKKKKAPQIPSTPGMNEGPSTSKRTNLDLNQDSAMNGERAGRQGFQDHPEPGKYDLAGVDEDIMNSNVNLSGYRDAGNSPASDDKRATAWQDRVALKI</sequence>
<organism evidence="1 2">
    <name type="scientific">Avena sativa</name>
    <name type="common">Oat</name>
    <dbReference type="NCBI Taxonomy" id="4498"/>
    <lineage>
        <taxon>Eukaryota</taxon>
        <taxon>Viridiplantae</taxon>
        <taxon>Streptophyta</taxon>
        <taxon>Embryophyta</taxon>
        <taxon>Tracheophyta</taxon>
        <taxon>Spermatophyta</taxon>
        <taxon>Magnoliopsida</taxon>
        <taxon>Liliopsida</taxon>
        <taxon>Poales</taxon>
        <taxon>Poaceae</taxon>
        <taxon>BOP clade</taxon>
        <taxon>Pooideae</taxon>
        <taxon>Poodae</taxon>
        <taxon>Poeae</taxon>
        <taxon>Poeae Chloroplast Group 1 (Aveneae type)</taxon>
        <taxon>Aveninae</taxon>
        <taxon>Avena</taxon>
    </lineage>
</organism>
<evidence type="ECO:0000313" key="2">
    <source>
        <dbReference type="Proteomes" id="UP001732700"/>
    </source>
</evidence>
<keyword evidence="2" id="KW-1185">Reference proteome</keyword>
<evidence type="ECO:0000313" key="1">
    <source>
        <dbReference type="EnsemblPlants" id="AVESA.00010b.r2.5AG0845210.2.CDS"/>
    </source>
</evidence>
<name>A0ACD5XVY1_AVESA</name>
<dbReference type="Proteomes" id="UP001732700">
    <property type="component" value="Chromosome 5A"/>
</dbReference>